<sequence length="953" mass="105875">MSIRPLPWDIIARIRSSIVLTSLNGAVCGLLQNSLDASASKINVSVNYSRGDCSVEDDGIGIPPESFHENGGLGELHCTSRYPPRPDCHGRHGEFLASLAALSLLTIASHHRDYRSHNCLTIHNSKVVARNTPALPEQRVLSFASGTRVTVRDLFGSMPVRVKQRAIEMERLRSTKSFDQLLFTCVAFLLAWPGGVRLSLRDVMSNRTVVLRTSEMTREGQNHRSPAIEILTRTPGLLAQATLLEREDAKSWVSIGASAPGISVSGCVCLVPVATKRVQFIALGIQPLIDEHQSNILYEEVNRVFSNSSFGVLEEIELDDEGMPKTDGFTAKELKPKRGIDRWPMFFICINLADEKNCLNTNEFLDESHHNLAIITDLLQVMAYEFLKKHHFRPKVINAFDRLKPPKDGPSKASRSLKKAPSSASSETGTRRESGPRPSRLTAKQSRSSTGSPVPRNDGNNSPSPFSSWSRVKSSSFHKTDKGFESRAETPRDVGSAESKRVEAPKPPRSTSPLINPLFDKTGNLIRKPFNVASDKQSQKANESIVWTNPETSIRSLLDARTGFMVKTGKKKTIIHGQEAPKPPSRTLLPLGKPAKGSAYFQPVEPSIPRLPEISASTGDGQAKFTHDCHGDLRDIHLDLPNGAGVSMPLQSRISKDALRDAEIIGQVDKKFILAKVATMQQDGRVHAEKPERRLLILIDQHAADERCRVEDLMRSYFHISDEEGRSVARSERIDKPLRFDLSRQDGELLVRFQRHFEYWGVFYDVLDPEETAQHQESMVSRAGVTIEVHALPPNIFERCRVEPRVLAEMLRKEIWRLHDNPGLPVSGRMSRTTDELVGTGCDDDWVPRFHDCPEGILELINSRSCRSAIMFNDFLSKDQCVDLAQRLAGCAFPFQCAHGRPSMVPLVDLGMVGRAIGLGGLFSKPREEEGVGGLLRDVKRWSEADKGGGNPR</sequence>
<feature type="compositionally biased region" description="Polar residues" evidence="2">
    <location>
        <begin position="442"/>
        <end position="452"/>
    </location>
</feature>
<gene>
    <name evidence="4" type="ORF">B0H66DRAFT_565487</name>
</gene>
<reference evidence="4" key="1">
    <citation type="journal article" date="2023" name="Mol. Phylogenet. Evol.">
        <title>Genome-scale phylogeny and comparative genomics of the fungal order Sordariales.</title>
        <authorList>
            <person name="Hensen N."/>
            <person name="Bonometti L."/>
            <person name="Westerberg I."/>
            <person name="Brannstrom I.O."/>
            <person name="Guillou S."/>
            <person name="Cros-Aarteil S."/>
            <person name="Calhoun S."/>
            <person name="Haridas S."/>
            <person name="Kuo A."/>
            <person name="Mondo S."/>
            <person name="Pangilinan J."/>
            <person name="Riley R."/>
            <person name="LaButti K."/>
            <person name="Andreopoulos B."/>
            <person name="Lipzen A."/>
            <person name="Chen C."/>
            <person name="Yan M."/>
            <person name="Daum C."/>
            <person name="Ng V."/>
            <person name="Clum A."/>
            <person name="Steindorff A."/>
            <person name="Ohm R.A."/>
            <person name="Martin F."/>
            <person name="Silar P."/>
            <person name="Natvig D.O."/>
            <person name="Lalanne C."/>
            <person name="Gautier V."/>
            <person name="Ament-Velasquez S.L."/>
            <person name="Kruys A."/>
            <person name="Hutchinson M.I."/>
            <person name="Powell A.J."/>
            <person name="Barry K."/>
            <person name="Miller A.N."/>
            <person name="Grigoriev I.V."/>
            <person name="Debuchy R."/>
            <person name="Gladieux P."/>
            <person name="Hiltunen Thoren M."/>
            <person name="Johannesson H."/>
        </authorList>
    </citation>
    <scope>NUCLEOTIDE SEQUENCE</scope>
    <source>
        <strain evidence="4">CBS 118394</strain>
    </source>
</reference>
<feature type="region of interest" description="Disordered" evidence="2">
    <location>
        <begin position="401"/>
        <end position="520"/>
    </location>
</feature>
<protein>
    <submittedName>
        <fullName evidence="4">MLH3 protein</fullName>
    </submittedName>
</protein>
<feature type="domain" description="MutL C-terminal dimerisation" evidence="3">
    <location>
        <begin position="664"/>
        <end position="876"/>
    </location>
</feature>
<dbReference type="InterPro" id="IPR036890">
    <property type="entry name" value="HATPase_C_sf"/>
</dbReference>
<reference evidence="4" key="2">
    <citation type="submission" date="2023-06" db="EMBL/GenBank/DDBJ databases">
        <authorList>
            <consortium name="Lawrence Berkeley National Laboratory"/>
            <person name="Haridas S."/>
            <person name="Hensen N."/>
            <person name="Bonometti L."/>
            <person name="Westerberg I."/>
            <person name="Brannstrom I.O."/>
            <person name="Guillou S."/>
            <person name="Cros-Aarteil S."/>
            <person name="Calhoun S."/>
            <person name="Kuo A."/>
            <person name="Mondo S."/>
            <person name="Pangilinan J."/>
            <person name="Riley R."/>
            <person name="Labutti K."/>
            <person name="Andreopoulos B."/>
            <person name="Lipzen A."/>
            <person name="Chen C."/>
            <person name="Yanf M."/>
            <person name="Daum C."/>
            <person name="Ng V."/>
            <person name="Clum A."/>
            <person name="Steindorff A."/>
            <person name="Ohm R."/>
            <person name="Martin F."/>
            <person name="Silar P."/>
            <person name="Natvig D."/>
            <person name="Lalanne C."/>
            <person name="Gautier V."/>
            <person name="Ament-Velasquez S.L."/>
            <person name="Kruys A."/>
            <person name="Hutchinson M.I."/>
            <person name="Powell A.J."/>
            <person name="Barry K."/>
            <person name="Miller A.N."/>
            <person name="Grigoriev I.V."/>
            <person name="Debuchy R."/>
            <person name="Gladieux P."/>
            <person name="Thoren M.H."/>
            <person name="Johannesson H."/>
        </authorList>
    </citation>
    <scope>NUCLEOTIDE SEQUENCE</scope>
    <source>
        <strain evidence="4">CBS 118394</strain>
    </source>
</reference>
<organism evidence="4 5">
    <name type="scientific">Apodospora peruviana</name>
    <dbReference type="NCBI Taxonomy" id="516989"/>
    <lineage>
        <taxon>Eukaryota</taxon>
        <taxon>Fungi</taxon>
        <taxon>Dikarya</taxon>
        <taxon>Ascomycota</taxon>
        <taxon>Pezizomycotina</taxon>
        <taxon>Sordariomycetes</taxon>
        <taxon>Sordariomycetidae</taxon>
        <taxon>Sordariales</taxon>
        <taxon>Lasiosphaeriaceae</taxon>
        <taxon>Apodospora</taxon>
    </lineage>
</organism>
<dbReference type="PANTHER" id="PTHR10073">
    <property type="entry name" value="DNA MISMATCH REPAIR PROTEIN MLH, PMS, MUTL"/>
    <property type="match status" value="1"/>
</dbReference>
<dbReference type="EMBL" id="JAUEDM010000006">
    <property type="protein sequence ID" value="KAK3315510.1"/>
    <property type="molecule type" value="Genomic_DNA"/>
</dbReference>
<dbReference type="Pfam" id="PF13589">
    <property type="entry name" value="HATPase_c_3"/>
    <property type="match status" value="1"/>
</dbReference>
<feature type="compositionally biased region" description="Basic and acidic residues" evidence="2">
    <location>
        <begin position="401"/>
        <end position="410"/>
    </location>
</feature>
<dbReference type="AlphaFoldDB" id="A0AAE0HZ20"/>
<evidence type="ECO:0000259" key="3">
    <source>
        <dbReference type="SMART" id="SM00853"/>
    </source>
</evidence>
<dbReference type="SUPFAM" id="SSF55874">
    <property type="entry name" value="ATPase domain of HSP90 chaperone/DNA topoisomerase II/histidine kinase"/>
    <property type="match status" value="1"/>
</dbReference>
<feature type="compositionally biased region" description="Basic and acidic residues" evidence="2">
    <location>
        <begin position="478"/>
        <end position="492"/>
    </location>
</feature>
<dbReference type="PANTHER" id="PTHR10073:SF47">
    <property type="entry name" value="DNA MISMATCH REPAIR PROTEIN MLH3"/>
    <property type="match status" value="1"/>
</dbReference>
<dbReference type="GO" id="GO:0005524">
    <property type="term" value="F:ATP binding"/>
    <property type="evidence" value="ECO:0007669"/>
    <property type="project" value="InterPro"/>
</dbReference>
<evidence type="ECO:0000313" key="4">
    <source>
        <dbReference type="EMBL" id="KAK3315510.1"/>
    </source>
</evidence>
<evidence type="ECO:0000256" key="1">
    <source>
        <dbReference type="ARBA" id="ARBA00006082"/>
    </source>
</evidence>
<dbReference type="GO" id="GO:0016887">
    <property type="term" value="F:ATP hydrolysis activity"/>
    <property type="evidence" value="ECO:0007669"/>
    <property type="project" value="InterPro"/>
</dbReference>
<dbReference type="InterPro" id="IPR014790">
    <property type="entry name" value="MutL_C"/>
</dbReference>
<dbReference type="InterPro" id="IPR042120">
    <property type="entry name" value="MutL_C_dimsub"/>
</dbReference>
<feature type="compositionally biased region" description="Low complexity" evidence="2">
    <location>
        <begin position="462"/>
        <end position="475"/>
    </location>
</feature>
<dbReference type="Gene3D" id="3.30.1540.20">
    <property type="entry name" value="MutL, C-terminal domain, dimerisation subdomain"/>
    <property type="match status" value="2"/>
</dbReference>
<dbReference type="Gene3D" id="3.30.565.10">
    <property type="entry name" value="Histidine kinase-like ATPase, C-terminal domain"/>
    <property type="match status" value="1"/>
</dbReference>
<comment type="similarity">
    <text evidence="1">Belongs to the DNA mismatch repair MutL/HexB family.</text>
</comment>
<dbReference type="InterPro" id="IPR037198">
    <property type="entry name" value="MutL_C_sf"/>
</dbReference>
<proteinExistence type="inferred from homology"/>
<accession>A0AAE0HZ20</accession>
<dbReference type="Proteomes" id="UP001283341">
    <property type="component" value="Unassembled WGS sequence"/>
</dbReference>
<dbReference type="InterPro" id="IPR038973">
    <property type="entry name" value="MutL/Mlh/Pms-like"/>
</dbReference>
<evidence type="ECO:0000256" key="2">
    <source>
        <dbReference type="SAM" id="MobiDB-lite"/>
    </source>
</evidence>
<dbReference type="GO" id="GO:0006298">
    <property type="term" value="P:mismatch repair"/>
    <property type="evidence" value="ECO:0007669"/>
    <property type="project" value="InterPro"/>
</dbReference>
<comment type="caution">
    <text evidence="4">The sequence shown here is derived from an EMBL/GenBank/DDBJ whole genome shotgun (WGS) entry which is preliminary data.</text>
</comment>
<dbReference type="SMART" id="SM00853">
    <property type="entry name" value="MutL_C"/>
    <property type="match status" value="1"/>
</dbReference>
<keyword evidence="5" id="KW-1185">Reference proteome</keyword>
<evidence type="ECO:0000313" key="5">
    <source>
        <dbReference type="Proteomes" id="UP001283341"/>
    </source>
</evidence>
<dbReference type="GO" id="GO:0032300">
    <property type="term" value="C:mismatch repair complex"/>
    <property type="evidence" value="ECO:0007669"/>
    <property type="project" value="InterPro"/>
</dbReference>
<dbReference type="GO" id="GO:0140664">
    <property type="term" value="F:ATP-dependent DNA damage sensor activity"/>
    <property type="evidence" value="ECO:0007669"/>
    <property type="project" value="InterPro"/>
</dbReference>
<dbReference type="SUPFAM" id="SSF118116">
    <property type="entry name" value="DNA mismatch repair protein MutL"/>
    <property type="match status" value="2"/>
</dbReference>
<name>A0AAE0HZ20_9PEZI</name>